<evidence type="ECO:0000256" key="1">
    <source>
        <dbReference type="ARBA" id="ARBA00022980"/>
    </source>
</evidence>
<dbReference type="GO" id="GO:0003735">
    <property type="term" value="F:structural constituent of ribosome"/>
    <property type="evidence" value="ECO:0007669"/>
    <property type="project" value="InterPro"/>
</dbReference>
<dbReference type="InterPro" id="IPR001593">
    <property type="entry name" value="Ribosomal_eS1"/>
</dbReference>
<evidence type="ECO:0000313" key="6">
    <source>
        <dbReference type="EMBL" id="KYC51459.1"/>
    </source>
</evidence>
<dbReference type="GO" id="GO:0006412">
    <property type="term" value="P:translation"/>
    <property type="evidence" value="ECO:0007669"/>
    <property type="project" value="UniProtKB-UniRule"/>
</dbReference>
<evidence type="ECO:0000313" key="4">
    <source>
        <dbReference type="EMBL" id="KYC45460.1"/>
    </source>
</evidence>
<dbReference type="EMBL" id="LNJC01000001">
    <property type="protein sequence ID" value="KYC51459.1"/>
    <property type="molecule type" value="Genomic_DNA"/>
</dbReference>
<name>A0A150IQM2_9EURY</name>
<dbReference type="Proteomes" id="UP000092403">
    <property type="component" value="Unassembled WGS sequence"/>
</dbReference>
<accession>A0A150IK92</accession>
<dbReference type="InterPro" id="IPR030838">
    <property type="entry name" value="Ribosomal_eS1_arc"/>
</dbReference>
<accession>A0A150J2M8</accession>
<dbReference type="GO" id="GO:0005840">
    <property type="term" value="C:ribosome"/>
    <property type="evidence" value="ECO:0007669"/>
    <property type="project" value="UniProtKB-KW"/>
</dbReference>
<accession>A0A150IQM2</accession>
<dbReference type="SMART" id="SM01397">
    <property type="entry name" value="Ribosomal_S3Ae"/>
    <property type="match status" value="1"/>
</dbReference>
<sequence>MARKRVAGKDPWKAKTWYTIYAPDMFEKKEIGETISDKPEKVLGRKIETNMKEITGDLKKGHIKLIFRVKEVTGESAYTEFFRQELSRSYLRSQIRRRNSKVDSIFNIKTKDGYNLRASTSAILTTRILTSQKKAIREIINQELSSISANNDFAQFLDEVTSGKMSSEIYKKARKIYPLKRVEVTKIKLVEKPQTKEAA</sequence>
<evidence type="ECO:0000256" key="2">
    <source>
        <dbReference type="ARBA" id="ARBA00023274"/>
    </source>
</evidence>
<evidence type="ECO:0000313" key="8">
    <source>
        <dbReference type="Proteomes" id="UP000092401"/>
    </source>
</evidence>
<organism evidence="5 7">
    <name type="scientific">Candidatus Methanofastidiosum methylothiophilum</name>
    <dbReference type="NCBI Taxonomy" id="1705564"/>
    <lineage>
        <taxon>Archaea</taxon>
        <taxon>Methanobacteriati</taxon>
        <taxon>Methanobacteriota</taxon>
        <taxon>Stenosarchaea group</taxon>
        <taxon>Candidatus Methanofastidiosia</taxon>
        <taxon>Candidatus Methanofastidiosales</taxon>
        <taxon>Candidatus Methanofastidiosaceae</taxon>
        <taxon>Candidatus Methanofastidiosum</taxon>
    </lineage>
</organism>
<proteinExistence type="inferred from homology"/>
<keyword evidence="2 3" id="KW-0687">Ribonucleoprotein</keyword>
<dbReference type="EMBL" id="LNGE01000018">
    <property type="protein sequence ID" value="KYC45460.1"/>
    <property type="molecule type" value="Genomic_DNA"/>
</dbReference>
<protein>
    <recommendedName>
        <fullName evidence="3">Small ribosomal subunit protein eS1</fullName>
    </recommendedName>
</protein>
<dbReference type="Proteomes" id="UP000091929">
    <property type="component" value="Unassembled WGS sequence"/>
</dbReference>
<dbReference type="GO" id="GO:1990904">
    <property type="term" value="C:ribonucleoprotein complex"/>
    <property type="evidence" value="ECO:0007669"/>
    <property type="project" value="UniProtKB-KW"/>
</dbReference>
<comment type="caution">
    <text evidence="5">The sequence shown here is derived from an EMBL/GenBank/DDBJ whole genome shotgun (WGS) entry which is preliminary data.</text>
</comment>
<dbReference type="HAMAP" id="MF_00359">
    <property type="entry name" value="Ribosomal_eS1"/>
    <property type="match status" value="1"/>
</dbReference>
<dbReference type="Pfam" id="PF01015">
    <property type="entry name" value="Ribosomal_S3Ae"/>
    <property type="match status" value="1"/>
</dbReference>
<reference evidence="7 8" key="1">
    <citation type="journal article" date="2016" name="ISME J.">
        <title>Chasing the elusive Euryarchaeota class WSA2: genomes reveal a uniquely fastidious methyl-reducing methanogen.</title>
        <authorList>
            <person name="Nobu M.K."/>
            <person name="Narihiro T."/>
            <person name="Kuroda K."/>
            <person name="Mei R."/>
            <person name="Liu W.T."/>
        </authorList>
    </citation>
    <scope>NUCLEOTIDE SEQUENCE [LARGE SCALE GENOMIC DNA]</scope>
    <source>
        <strain evidence="4">B03fssc0709_Meth_Bin005</strain>
        <strain evidence="5">B15fssc0709_Meth_Bin003</strain>
        <strain evidence="6">BMIXfssc0709_Meth_Bin006</strain>
    </source>
</reference>
<evidence type="ECO:0000313" key="7">
    <source>
        <dbReference type="Proteomes" id="UP000091929"/>
    </source>
</evidence>
<evidence type="ECO:0000313" key="5">
    <source>
        <dbReference type="EMBL" id="KYC47198.1"/>
    </source>
</evidence>
<comment type="similarity">
    <text evidence="3">Belongs to the eukaryotic ribosomal protein eS1 family.</text>
</comment>
<evidence type="ECO:0000256" key="3">
    <source>
        <dbReference type="HAMAP-Rule" id="MF_00359"/>
    </source>
</evidence>
<dbReference type="EMBL" id="LNGF01000030">
    <property type="protein sequence ID" value="KYC47198.1"/>
    <property type="molecule type" value="Genomic_DNA"/>
</dbReference>
<dbReference type="AlphaFoldDB" id="A0A150IQM2"/>
<keyword evidence="1 3" id="KW-0689">Ribosomal protein</keyword>
<dbReference type="NCBIfam" id="NF003142">
    <property type="entry name" value="PRK04057.1"/>
    <property type="match status" value="1"/>
</dbReference>
<gene>
    <name evidence="3 5" type="primary">rps3ae</name>
    <name evidence="4" type="ORF">APG10_00835</name>
    <name evidence="5" type="ORF">APG11_01354</name>
    <name evidence="6" type="ORF">APG12_00123</name>
</gene>
<dbReference type="Proteomes" id="UP000092401">
    <property type="component" value="Unassembled WGS sequence"/>
</dbReference>